<dbReference type="PROSITE" id="PS01099">
    <property type="entry name" value="COMPLEX1_24K"/>
    <property type="match status" value="1"/>
</dbReference>
<evidence type="ECO:0000256" key="5">
    <source>
        <dbReference type="ARBA" id="ARBA00022967"/>
    </source>
</evidence>
<dbReference type="GO" id="GO:0003954">
    <property type="term" value="F:NADH dehydrogenase activity"/>
    <property type="evidence" value="ECO:0007669"/>
    <property type="project" value="TreeGrafter"/>
</dbReference>
<evidence type="ECO:0000256" key="7">
    <source>
        <dbReference type="ARBA" id="ARBA00023014"/>
    </source>
</evidence>
<feature type="binding site" evidence="13">
    <location>
        <position position="107"/>
    </location>
    <ligand>
        <name>[2Fe-2S] cluster</name>
        <dbReference type="ChEBI" id="CHEBI:190135"/>
    </ligand>
</feature>
<evidence type="ECO:0000256" key="12">
    <source>
        <dbReference type="ARBA" id="ARBA00047712"/>
    </source>
</evidence>
<evidence type="ECO:0000256" key="1">
    <source>
        <dbReference type="ARBA" id="ARBA00010643"/>
    </source>
</evidence>
<comment type="catalytic activity">
    <reaction evidence="12">
        <text>a quinone + NADH + 5 H(+)(in) = a quinol + NAD(+) + 4 H(+)(out)</text>
        <dbReference type="Rhea" id="RHEA:57888"/>
        <dbReference type="ChEBI" id="CHEBI:15378"/>
        <dbReference type="ChEBI" id="CHEBI:24646"/>
        <dbReference type="ChEBI" id="CHEBI:57540"/>
        <dbReference type="ChEBI" id="CHEBI:57945"/>
        <dbReference type="ChEBI" id="CHEBI:132124"/>
    </reaction>
</comment>
<evidence type="ECO:0000256" key="3">
    <source>
        <dbReference type="ARBA" id="ARBA00022714"/>
    </source>
</evidence>
<feature type="binding site" evidence="13">
    <location>
        <position position="148"/>
    </location>
    <ligand>
        <name>[2Fe-2S] cluster</name>
        <dbReference type="ChEBI" id="CHEBI:190135"/>
    </ligand>
</feature>
<dbReference type="GO" id="GO:0031967">
    <property type="term" value="C:organelle envelope"/>
    <property type="evidence" value="ECO:0007669"/>
    <property type="project" value="UniProtKB-ARBA"/>
</dbReference>
<keyword evidence="15" id="KW-1185">Reference proteome</keyword>
<dbReference type="FunFam" id="1.10.10.1590:FF:000001">
    <property type="entry name" value="NADH-quinone oxidoreductase subunit E"/>
    <property type="match status" value="1"/>
</dbReference>
<comment type="cofactor">
    <cofactor evidence="13">
        <name>[2Fe-2S] cluster</name>
        <dbReference type="ChEBI" id="CHEBI:190135"/>
    </cofactor>
    <text evidence="13">Binds 1 [2Fe-2S] cluster.</text>
</comment>
<dbReference type="Gene3D" id="3.40.30.10">
    <property type="entry name" value="Glutaredoxin"/>
    <property type="match status" value="1"/>
</dbReference>
<dbReference type="GO" id="GO:0031090">
    <property type="term" value="C:organelle membrane"/>
    <property type="evidence" value="ECO:0007669"/>
    <property type="project" value="UniProtKB-ARBA"/>
</dbReference>
<dbReference type="SUPFAM" id="SSF52833">
    <property type="entry name" value="Thioredoxin-like"/>
    <property type="match status" value="1"/>
</dbReference>
<comment type="similarity">
    <text evidence="1">Belongs to the complex I 24 kDa subunit family.</text>
</comment>
<comment type="cofactor">
    <cofactor evidence="11">
        <name>[2Fe-2S] cluster</name>
        <dbReference type="ChEBI" id="CHEBI:190135"/>
    </cofactor>
</comment>
<evidence type="ECO:0000313" key="15">
    <source>
        <dbReference type="Proteomes" id="UP000005744"/>
    </source>
</evidence>
<dbReference type="InterPro" id="IPR002023">
    <property type="entry name" value="NuoE-like"/>
</dbReference>
<keyword evidence="4 13" id="KW-0479">Metal-binding</keyword>
<reference evidence="14 15" key="1">
    <citation type="submission" date="2011-11" db="EMBL/GenBank/DDBJ databases">
        <title>Improved High-Quality Draft sequence of Beggiatoa alba B18lD.</title>
        <authorList>
            <consortium name="US DOE Joint Genome Institute"/>
            <person name="Lucas S."/>
            <person name="Han J."/>
            <person name="Lapidus A."/>
            <person name="Cheng J.-F."/>
            <person name="Goodwin L."/>
            <person name="Pitluck S."/>
            <person name="Peters L."/>
            <person name="Mikhailova N."/>
            <person name="Held B."/>
            <person name="Detter J.C."/>
            <person name="Han C."/>
            <person name="Tapia R."/>
            <person name="Land M."/>
            <person name="Hauser L."/>
            <person name="Kyrpides N."/>
            <person name="Ivanova N."/>
            <person name="Pagani I."/>
            <person name="Samuel K."/>
            <person name="Teske A."/>
            <person name="Mueller J."/>
            <person name="Woyke T."/>
        </authorList>
    </citation>
    <scope>NUCLEOTIDE SEQUENCE [LARGE SCALE GENOMIC DNA]</scope>
    <source>
        <strain evidence="14 15">B18LD</strain>
    </source>
</reference>
<dbReference type="InterPro" id="IPR036249">
    <property type="entry name" value="Thioredoxin-like_sf"/>
</dbReference>
<evidence type="ECO:0000256" key="10">
    <source>
        <dbReference type="ARBA" id="ARBA00032788"/>
    </source>
</evidence>
<feature type="binding site" evidence="13">
    <location>
        <position position="152"/>
    </location>
    <ligand>
        <name>[2Fe-2S] cluster</name>
        <dbReference type="ChEBI" id="CHEBI:190135"/>
    </ligand>
</feature>
<dbReference type="GO" id="GO:0022804">
    <property type="term" value="F:active transmembrane transporter activity"/>
    <property type="evidence" value="ECO:0007669"/>
    <property type="project" value="UniProtKB-ARBA"/>
</dbReference>
<proteinExistence type="inferred from homology"/>
<dbReference type="FunFam" id="3.40.30.10:FF:000022">
    <property type="entry name" value="NADH dehydrogenase flavoprotein 2, mitochondrial"/>
    <property type="match status" value="1"/>
</dbReference>
<dbReference type="AlphaFoldDB" id="I3CGL3"/>
<dbReference type="GO" id="GO:0022890">
    <property type="term" value="F:inorganic cation transmembrane transporter activity"/>
    <property type="evidence" value="ECO:0007669"/>
    <property type="project" value="UniProtKB-ARBA"/>
</dbReference>
<keyword evidence="3 13" id="KW-0001">2Fe-2S</keyword>
<evidence type="ECO:0000256" key="6">
    <source>
        <dbReference type="ARBA" id="ARBA00023004"/>
    </source>
</evidence>
<dbReference type="InterPro" id="IPR041921">
    <property type="entry name" value="NuoE_N"/>
</dbReference>
<dbReference type="GO" id="GO:0008324">
    <property type="term" value="F:monoatomic cation transmembrane transporter activity"/>
    <property type="evidence" value="ECO:0007669"/>
    <property type="project" value="UniProtKB-ARBA"/>
</dbReference>
<dbReference type="NCBIfam" id="NF005722">
    <property type="entry name" value="PRK07539.1-2"/>
    <property type="match status" value="1"/>
</dbReference>
<dbReference type="GO" id="GO:0051537">
    <property type="term" value="F:2 iron, 2 sulfur cluster binding"/>
    <property type="evidence" value="ECO:0007669"/>
    <property type="project" value="UniProtKB-KW"/>
</dbReference>
<dbReference type="NCBIfam" id="TIGR01958">
    <property type="entry name" value="nuoE_fam"/>
    <property type="match status" value="1"/>
</dbReference>
<evidence type="ECO:0000256" key="13">
    <source>
        <dbReference type="PIRSR" id="PIRSR000216-1"/>
    </source>
</evidence>
<dbReference type="GO" id="GO:1902494">
    <property type="term" value="C:catalytic complex"/>
    <property type="evidence" value="ECO:0007669"/>
    <property type="project" value="UniProtKB-ARBA"/>
</dbReference>
<keyword evidence="7 13" id="KW-0411">Iron-sulfur</keyword>
<dbReference type="NCBIfam" id="NF005725">
    <property type="entry name" value="PRK07539.1-5"/>
    <property type="match status" value="1"/>
</dbReference>
<evidence type="ECO:0000256" key="8">
    <source>
        <dbReference type="ARBA" id="ARBA00023027"/>
    </source>
</evidence>
<dbReference type="Pfam" id="PF01257">
    <property type="entry name" value="2Fe-2S_thioredx"/>
    <property type="match status" value="1"/>
</dbReference>
<dbReference type="PIRSF" id="PIRSF000216">
    <property type="entry name" value="NADH_DH_24kDa"/>
    <property type="match status" value="1"/>
</dbReference>
<dbReference type="PANTHER" id="PTHR10371:SF3">
    <property type="entry name" value="NADH DEHYDROGENASE [UBIQUINONE] FLAVOPROTEIN 2, MITOCHONDRIAL"/>
    <property type="match status" value="1"/>
</dbReference>
<accession>I3CGL3</accession>
<keyword evidence="6 13" id="KW-0408">Iron</keyword>
<evidence type="ECO:0000256" key="4">
    <source>
        <dbReference type="ARBA" id="ARBA00022723"/>
    </source>
</evidence>
<dbReference type="RefSeq" id="WP_002685980.1">
    <property type="nucleotide sequence ID" value="NZ_JH600070.1"/>
</dbReference>
<dbReference type="HOGENOM" id="CLU_054362_2_0_6"/>
<evidence type="ECO:0000256" key="2">
    <source>
        <dbReference type="ARBA" id="ARBA00019898"/>
    </source>
</evidence>
<evidence type="ECO:0000256" key="11">
    <source>
        <dbReference type="ARBA" id="ARBA00034078"/>
    </source>
</evidence>
<sequence length="181" mass="19908">MAEQTVSTTPLTYISKPHKGMADKLLSADIKAQIDRWIAKYPSDWKRSAVMPALTLVQDANGGWLTTELMDAIADYLGMEPIAVYEVATFYSMYEHKPVGRYKICVCTNVSCMLCGSDEIVEHLQHKLGVGFGEVTADGKFSLKEVECLAACGGAPMMQIGNKYYENLTPAKVDEILASLE</sequence>
<dbReference type="Proteomes" id="UP000005744">
    <property type="component" value="Unassembled WGS sequence"/>
</dbReference>
<dbReference type="PANTHER" id="PTHR10371">
    <property type="entry name" value="NADH DEHYDROGENASE UBIQUINONE FLAVOPROTEIN 2, MITOCHONDRIAL"/>
    <property type="match status" value="1"/>
</dbReference>
<keyword evidence="8" id="KW-0520">NAD</keyword>
<dbReference type="CDD" id="cd03064">
    <property type="entry name" value="TRX_Fd_NuoE"/>
    <property type="match status" value="1"/>
</dbReference>
<dbReference type="InterPro" id="IPR042128">
    <property type="entry name" value="NuoE_dom"/>
</dbReference>
<evidence type="ECO:0000313" key="14">
    <source>
        <dbReference type="EMBL" id="EIJ42756.1"/>
    </source>
</evidence>
<protein>
    <recommendedName>
        <fullName evidence="2">NADH-quinone oxidoreductase subunit E</fullName>
    </recommendedName>
    <alternativeName>
        <fullName evidence="9">NADH dehydrogenase I subunit E</fullName>
    </alternativeName>
    <alternativeName>
        <fullName evidence="10">NDH-1 subunit E</fullName>
    </alternativeName>
</protein>
<name>I3CGL3_9GAMM</name>
<dbReference type="eggNOG" id="COG1905">
    <property type="taxonomic scope" value="Bacteria"/>
</dbReference>
<feature type="binding site" evidence="13">
    <location>
        <position position="112"/>
    </location>
    <ligand>
        <name>[2Fe-2S] cluster</name>
        <dbReference type="ChEBI" id="CHEBI:190135"/>
    </ligand>
</feature>
<gene>
    <name evidence="14" type="ORF">BegalDRAFT_1882</name>
</gene>
<dbReference type="OrthoDB" id="9807941at2"/>
<dbReference type="EMBL" id="JH600070">
    <property type="protein sequence ID" value="EIJ42756.1"/>
    <property type="molecule type" value="Genomic_DNA"/>
</dbReference>
<keyword evidence="5" id="KW-1278">Translocase</keyword>
<dbReference type="GO" id="GO:0098796">
    <property type="term" value="C:membrane protein complex"/>
    <property type="evidence" value="ECO:0007669"/>
    <property type="project" value="UniProtKB-ARBA"/>
</dbReference>
<dbReference type="STRING" id="395493.BegalDRAFT_1882"/>
<dbReference type="Gene3D" id="1.10.10.1590">
    <property type="entry name" value="NADH-quinone oxidoreductase subunit E"/>
    <property type="match status" value="1"/>
</dbReference>
<evidence type="ECO:0000256" key="9">
    <source>
        <dbReference type="ARBA" id="ARBA00031580"/>
    </source>
</evidence>
<organism evidence="14 15">
    <name type="scientific">Beggiatoa alba B18LD</name>
    <dbReference type="NCBI Taxonomy" id="395493"/>
    <lineage>
        <taxon>Bacteria</taxon>
        <taxon>Pseudomonadati</taxon>
        <taxon>Pseudomonadota</taxon>
        <taxon>Gammaproteobacteria</taxon>
        <taxon>Thiotrichales</taxon>
        <taxon>Thiotrichaceae</taxon>
        <taxon>Beggiatoa</taxon>
    </lineage>
</organism>
<dbReference type="GO" id="GO:0098662">
    <property type="term" value="P:inorganic cation transmembrane transport"/>
    <property type="evidence" value="ECO:0007669"/>
    <property type="project" value="UniProtKB-ARBA"/>
</dbReference>
<dbReference type="GO" id="GO:0046872">
    <property type="term" value="F:metal ion binding"/>
    <property type="evidence" value="ECO:0007669"/>
    <property type="project" value="UniProtKB-KW"/>
</dbReference>